<dbReference type="KEGG" id="caj:CIG1485E_1562"/>
<reference evidence="3" key="1">
    <citation type="journal article" date="2014" name="Genome Announc.">
        <title>Complete Genome Sequence of Campylobacter iguaniorum Strain 1485ET, Isolated from a Bearded Dragon (Pogona vitticeps).</title>
        <authorList>
            <person name="Gilbert M.J."/>
            <person name="Miller W.G."/>
            <person name="Yee E."/>
            <person name="Kik M."/>
            <person name="Wagenaar J.A."/>
            <person name="Duim B."/>
        </authorList>
    </citation>
    <scope>NUCLEOTIDE SEQUENCE [LARGE SCALE GENOMIC DNA]</scope>
    <source>
        <strain evidence="3">1485E</strain>
    </source>
</reference>
<keyword evidence="3" id="KW-1185">Reference proteome</keyword>
<dbReference type="HOGENOM" id="CLU_088255_3_1_7"/>
<evidence type="ECO:0000313" key="3">
    <source>
        <dbReference type="Proteomes" id="UP000028486"/>
    </source>
</evidence>
<name>A0A076FAY1_9BACT</name>
<dbReference type="EMBL" id="CP009043">
    <property type="protein sequence ID" value="AII15385.1"/>
    <property type="molecule type" value="Genomic_DNA"/>
</dbReference>
<protein>
    <submittedName>
        <fullName evidence="2">Protein disulfide oxidoreductase</fullName>
    </submittedName>
</protein>
<feature type="signal peptide" evidence="1">
    <location>
        <begin position="1"/>
        <end position="21"/>
    </location>
</feature>
<sequence length="222" mass="25183">MSKFRLFLGAITLFCAVSLNAITEGKDYIKLNSAQQIPDADDKIIELFSYSCIHCYNHFKGGTLEFVAELLPEFKYEEWQVRQMGDYGYLMGEVLAYAKMMDEANLIKSTSKKSAYHAVLKAYFEAYFKHRQRWNTGAAFYQVGADAIKEATKKDVSISDISEYASSDEGKKFTSRLDDGLEVAKLNGTPAFIIKGKYLVNLENVKSEDELVNIIKEIIKLK</sequence>
<dbReference type="Gene3D" id="3.40.30.10">
    <property type="entry name" value="Glutaredoxin"/>
    <property type="match status" value="1"/>
</dbReference>
<dbReference type="PANTHER" id="PTHR35891:SF3">
    <property type="entry name" value="THIOL:DISULFIDE INTERCHANGE PROTEIN DSBL"/>
    <property type="match status" value="1"/>
</dbReference>
<evidence type="ECO:0000256" key="1">
    <source>
        <dbReference type="SAM" id="SignalP"/>
    </source>
</evidence>
<accession>A0A076FAY1</accession>
<proteinExistence type="predicted"/>
<dbReference type="SUPFAM" id="SSF52833">
    <property type="entry name" value="Thioredoxin-like"/>
    <property type="match status" value="1"/>
</dbReference>
<keyword evidence="1" id="KW-0732">Signal</keyword>
<dbReference type="AlphaFoldDB" id="A0A076FAY1"/>
<feature type="chain" id="PRO_5009743396" evidence="1">
    <location>
        <begin position="22"/>
        <end position="222"/>
    </location>
</feature>
<dbReference type="eggNOG" id="COG1651">
    <property type="taxonomic scope" value="Bacteria"/>
</dbReference>
<dbReference type="Proteomes" id="UP000028486">
    <property type="component" value="Chromosome"/>
</dbReference>
<gene>
    <name evidence="2" type="ORF">CIG1485E_1562</name>
</gene>
<dbReference type="PANTHER" id="PTHR35891">
    <property type="entry name" value="THIOL:DISULFIDE INTERCHANGE PROTEIN DSBA"/>
    <property type="match status" value="1"/>
</dbReference>
<evidence type="ECO:0000313" key="2">
    <source>
        <dbReference type="EMBL" id="AII15385.1"/>
    </source>
</evidence>
<dbReference type="InterPro" id="IPR036249">
    <property type="entry name" value="Thioredoxin-like_sf"/>
</dbReference>
<dbReference type="InterPro" id="IPR050824">
    <property type="entry name" value="Thiol_disulfide_DsbA"/>
</dbReference>
<organism evidence="2 3">
    <name type="scientific">Campylobacter iguaniorum</name>
    <dbReference type="NCBI Taxonomy" id="1244531"/>
    <lineage>
        <taxon>Bacteria</taxon>
        <taxon>Pseudomonadati</taxon>
        <taxon>Campylobacterota</taxon>
        <taxon>Epsilonproteobacteria</taxon>
        <taxon>Campylobacterales</taxon>
        <taxon>Campylobacteraceae</taxon>
        <taxon>Campylobacter</taxon>
    </lineage>
</organism>
<dbReference type="RefSeq" id="WP_038455222.1">
    <property type="nucleotide sequence ID" value="NZ_CP009043.1"/>
</dbReference>
<dbReference type="STRING" id="1244531.CIG2463D_1759"/>
<dbReference type="OrthoDB" id="9151934at2"/>
<dbReference type="PATRIC" id="fig|1244531.5.peg.1768"/>